<dbReference type="Pfam" id="PF00149">
    <property type="entry name" value="Metallophos"/>
    <property type="match status" value="1"/>
</dbReference>
<comment type="similarity">
    <text evidence="4 10">Belongs to the metallophosphoesterase superfamily. Purple acid phosphatase family.</text>
</comment>
<dbReference type="InterPro" id="IPR029052">
    <property type="entry name" value="Metallo-depent_PP-like"/>
</dbReference>
<accession>A0A484NMG7</accession>
<keyword evidence="10" id="KW-0378">Hydrolase</keyword>
<keyword evidence="11" id="KW-0812">Transmembrane</keyword>
<evidence type="ECO:0000256" key="11">
    <source>
        <dbReference type="SAM" id="Phobius"/>
    </source>
</evidence>
<comment type="cofactor">
    <cofactor evidence="2">
        <name>Fe cation</name>
        <dbReference type="ChEBI" id="CHEBI:24875"/>
    </cofactor>
</comment>
<reference evidence="13 14" key="1">
    <citation type="submission" date="2018-04" db="EMBL/GenBank/DDBJ databases">
        <authorList>
            <person name="Vogel A."/>
        </authorList>
    </citation>
    <scope>NUCLEOTIDE SEQUENCE [LARGE SCALE GENOMIC DNA]</scope>
</reference>
<dbReference type="InterPro" id="IPR040974">
    <property type="entry name" value="Fn3_PAP"/>
</dbReference>
<dbReference type="SUPFAM" id="SSF56300">
    <property type="entry name" value="Metallo-dependent phosphatases"/>
    <property type="match status" value="1"/>
</dbReference>
<keyword evidence="11" id="KW-0472">Membrane</keyword>
<dbReference type="CDD" id="cd00839">
    <property type="entry name" value="MPP_PAPs"/>
    <property type="match status" value="1"/>
</dbReference>
<keyword evidence="8" id="KW-0862">Zinc</keyword>
<dbReference type="AlphaFoldDB" id="A0A484NMG7"/>
<evidence type="ECO:0000256" key="4">
    <source>
        <dbReference type="ARBA" id="ARBA00008723"/>
    </source>
</evidence>
<dbReference type="InterPro" id="IPR004843">
    <property type="entry name" value="Calcineurin-like_PHP"/>
</dbReference>
<organism evidence="13 14">
    <name type="scientific">Cuscuta campestris</name>
    <dbReference type="NCBI Taxonomy" id="132261"/>
    <lineage>
        <taxon>Eukaryota</taxon>
        <taxon>Viridiplantae</taxon>
        <taxon>Streptophyta</taxon>
        <taxon>Embryophyta</taxon>
        <taxon>Tracheophyta</taxon>
        <taxon>Spermatophyta</taxon>
        <taxon>Magnoliopsida</taxon>
        <taxon>eudicotyledons</taxon>
        <taxon>Gunneridae</taxon>
        <taxon>Pentapetalae</taxon>
        <taxon>asterids</taxon>
        <taxon>lamiids</taxon>
        <taxon>Solanales</taxon>
        <taxon>Convolvulaceae</taxon>
        <taxon>Cuscuteae</taxon>
        <taxon>Cuscuta</taxon>
        <taxon>Cuscuta subgen. Grammica</taxon>
        <taxon>Cuscuta sect. Cleistogrammica</taxon>
    </lineage>
</organism>
<dbReference type="InterPro" id="IPR008963">
    <property type="entry name" value="Purple_acid_Pase-like_N"/>
</dbReference>
<keyword evidence="9" id="KW-0325">Glycoprotein</keyword>
<evidence type="ECO:0000256" key="2">
    <source>
        <dbReference type="ARBA" id="ARBA00001962"/>
    </source>
</evidence>
<keyword evidence="7" id="KW-0732">Signal</keyword>
<dbReference type="GO" id="GO:0005576">
    <property type="term" value="C:extracellular region"/>
    <property type="evidence" value="ECO:0007669"/>
    <property type="project" value="UniProtKB-SubCell"/>
</dbReference>
<comment type="cofactor">
    <cofactor evidence="1">
        <name>Zn(2+)</name>
        <dbReference type="ChEBI" id="CHEBI:29105"/>
    </cofactor>
</comment>
<evidence type="ECO:0000256" key="7">
    <source>
        <dbReference type="ARBA" id="ARBA00022729"/>
    </source>
</evidence>
<dbReference type="Pfam" id="PF17808">
    <property type="entry name" value="fn3_PAP"/>
    <property type="match status" value="1"/>
</dbReference>
<dbReference type="InterPro" id="IPR003961">
    <property type="entry name" value="FN3_dom"/>
</dbReference>
<dbReference type="EMBL" id="OOIL02006805">
    <property type="protein sequence ID" value="VFR02290.1"/>
    <property type="molecule type" value="Genomic_DNA"/>
</dbReference>
<keyword evidence="6" id="KW-0964">Secreted</keyword>
<evidence type="ECO:0000256" key="8">
    <source>
        <dbReference type="ARBA" id="ARBA00022833"/>
    </source>
</evidence>
<dbReference type="PANTHER" id="PTHR45778">
    <property type="entry name" value="PURPLE ACID PHOSPHATASE-RELATED"/>
    <property type="match status" value="1"/>
</dbReference>
<name>A0A484NMG7_9ASTE</name>
<dbReference type="Proteomes" id="UP000595140">
    <property type="component" value="Unassembled WGS sequence"/>
</dbReference>
<dbReference type="InterPro" id="IPR041792">
    <property type="entry name" value="MPP_PAP"/>
</dbReference>
<dbReference type="Pfam" id="PF16656">
    <property type="entry name" value="Pur_ac_phosph_N"/>
    <property type="match status" value="1"/>
</dbReference>
<evidence type="ECO:0000256" key="10">
    <source>
        <dbReference type="RuleBase" id="RU361203"/>
    </source>
</evidence>
<evidence type="ECO:0000259" key="12">
    <source>
        <dbReference type="SMART" id="SM00060"/>
    </source>
</evidence>
<proteinExistence type="inferred from homology"/>
<dbReference type="Gene3D" id="2.60.40.380">
    <property type="entry name" value="Purple acid phosphatase-like, N-terminal"/>
    <property type="match status" value="1"/>
</dbReference>
<sequence length="692" mass="76787">MASEDALDEIPLSKRLEKIQLLSPSSFSPPSSIIISPRLTLLLLLRILSCIFFFFAIFDSAAAHSSARNHSGSLVADDIVADAAAAAAAFRNATAISEFRLLNRKYLLNCTDINPYIKLSIKWPSGDDYSDGQLLPDEELVTVQVDGVLFPSPGDWVALVSTSHSDVSGCLLSKLKYSQTGDFSKLPLLCHYPVKAQYLSSDPDYLNRKKKKCIDKLCLLHTYSATLTFHVINFRTEIEFVLFAGGFETPCILKRSTPLNFSNPSSPLYPHLSSIDSTATSMRVTWVSGDKMPQQVRYDNGRSQTSEVTTFTQDQMCSSIPKSPAIDFGWHDPGYAHSAVMTGLNPSTTYTYTLGSDSIGWSSNITFKTAPAGGSDELRFIVFGDMGKAPRDNSIEHYIQPGSLSVVDAMEREISAGKVDSVFHIGDISYATGFLVEWDYFLHLITPVASRVPYMTAIGNHEIDYIGTGSVYKTPDSGGECGIPYETYFQMPTQAKDKPWYSIEQGSVHFTVISTENDFFVNSEQYEWMKRDMGAIDRERTPWLIFTGHRPMYSSISSDETQLIESVDNNFVHAIEPLLLENEVDIALWGHVHKYERTCAVYGNQCKAMPVKGGNGEDTYVNNSAPVHVIIGMAGYSLDPSPSIAEKWSLVRISEYGYARLHATKKDLKFEFVNAATGIVRDSFRITKNIGK</sequence>
<comment type="catalytic activity">
    <reaction evidence="10">
        <text>a phosphate monoester + H2O = an alcohol + phosphate</text>
        <dbReference type="Rhea" id="RHEA:15017"/>
        <dbReference type="ChEBI" id="CHEBI:15377"/>
        <dbReference type="ChEBI" id="CHEBI:30879"/>
        <dbReference type="ChEBI" id="CHEBI:43474"/>
        <dbReference type="ChEBI" id="CHEBI:67140"/>
        <dbReference type="EC" id="3.1.3.2"/>
    </reaction>
</comment>
<gene>
    <name evidence="13" type="ORF">CCAM_LOCUS44065</name>
</gene>
<evidence type="ECO:0000256" key="5">
    <source>
        <dbReference type="ARBA" id="ARBA00011738"/>
    </source>
</evidence>
<keyword evidence="11" id="KW-1133">Transmembrane helix</keyword>
<evidence type="ECO:0000256" key="9">
    <source>
        <dbReference type="ARBA" id="ARBA00023180"/>
    </source>
</evidence>
<keyword evidence="14" id="KW-1185">Reference proteome</keyword>
<dbReference type="GO" id="GO:0046872">
    <property type="term" value="F:metal ion binding"/>
    <property type="evidence" value="ECO:0007669"/>
    <property type="project" value="InterPro"/>
</dbReference>
<dbReference type="OrthoDB" id="45007at2759"/>
<evidence type="ECO:0000313" key="14">
    <source>
        <dbReference type="Proteomes" id="UP000595140"/>
    </source>
</evidence>
<feature type="domain" description="Fibronectin type-III" evidence="12">
    <location>
        <begin position="264"/>
        <end position="362"/>
    </location>
</feature>
<dbReference type="InterPro" id="IPR025733">
    <property type="entry name" value="PAPs_C"/>
</dbReference>
<evidence type="ECO:0000256" key="1">
    <source>
        <dbReference type="ARBA" id="ARBA00001947"/>
    </source>
</evidence>
<feature type="transmembrane region" description="Helical" evidence="11">
    <location>
        <begin position="39"/>
        <end position="58"/>
    </location>
</feature>
<evidence type="ECO:0000256" key="6">
    <source>
        <dbReference type="ARBA" id="ARBA00022525"/>
    </source>
</evidence>
<comment type="subunit">
    <text evidence="5">Homodimer.</text>
</comment>
<evidence type="ECO:0000313" key="13">
    <source>
        <dbReference type="EMBL" id="VFR02290.1"/>
    </source>
</evidence>
<dbReference type="InterPro" id="IPR015914">
    <property type="entry name" value="PAPs_N"/>
</dbReference>
<dbReference type="EC" id="3.1.3.2" evidence="10"/>
<dbReference type="PANTHER" id="PTHR45778:SF3">
    <property type="entry name" value="PURPLE ACID PHOSPHATASE"/>
    <property type="match status" value="1"/>
</dbReference>
<dbReference type="Pfam" id="PF14008">
    <property type="entry name" value="Metallophos_C"/>
    <property type="match status" value="1"/>
</dbReference>
<comment type="subcellular location">
    <subcellularLocation>
        <location evidence="3">Secreted</location>
    </subcellularLocation>
</comment>
<dbReference type="Gene3D" id="3.60.21.10">
    <property type="match status" value="1"/>
</dbReference>
<dbReference type="GO" id="GO:0003993">
    <property type="term" value="F:acid phosphatase activity"/>
    <property type="evidence" value="ECO:0007669"/>
    <property type="project" value="UniProtKB-EC"/>
</dbReference>
<protein>
    <recommendedName>
        <fullName evidence="10">Purple acid phosphatase</fullName>
        <ecNumber evidence="10">3.1.3.2</ecNumber>
    </recommendedName>
</protein>
<dbReference type="SMART" id="SM00060">
    <property type="entry name" value="FN3"/>
    <property type="match status" value="1"/>
</dbReference>
<dbReference type="SUPFAM" id="SSF49363">
    <property type="entry name" value="Purple acid phosphatase, N-terminal domain"/>
    <property type="match status" value="1"/>
</dbReference>
<evidence type="ECO:0000256" key="3">
    <source>
        <dbReference type="ARBA" id="ARBA00004613"/>
    </source>
</evidence>